<dbReference type="EMBL" id="VSRR010096527">
    <property type="protein sequence ID" value="MPC93900.1"/>
    <property type="molecule type" value="Genomic_DNA"/>
</dbReference>
<reference evidence="1 2" key="1">
    <citation type="submission" date="2019-05" db="EMBL/GenBank/DDBJ databases">
        <title>Another draft genome of Portunus trituberculatus and its Hox gene families provides insights of decapod evolution.</title>
        <authorList>
            <person name="Jeong J.-H."/>
            <person name="Song I."/>
            <person name="Kim S."/>
            <person name="Choi T."/>
            <person name="Kim D."/>
            <person name="Ryu S."/>
            <person name="Kim W."/>
        </authorList>
    </citation>
    <scope>NUCLEOTIDE SEQUENCE [LARGE SCALE GENOMIC DNA]</scope>
    <source>
        <tissue evidence="1">Muscle</tissue>
    </source>
</reference>
<accession>A0A5B7JAY5</accession>
<evidence type="ECO:0000313" key="2">
    <source>
        <dbReference type="Proteomes" id="UP000324222"/>
    </source>
</evidence>
<name>A0A5B7JAY5_PORTR</name>
<gene>
    <name evidence="1" type="ORF">E2C01_089046</name>
</gene>
<dbReference type="Proteomes" id="UP000324222">
    <property type="component" value="Unassembled WGS sequence"/>
</dbReference>
<evidence type="ECO:0000313" key="1">
    <source>
        <dbReference type="EMBL" id="MPC93900.1"/>
    </source>
</evidence>
<dbReference type="AlphaFoldDB" id="A0A5B7JAY5"/>
<organism evidence="1 2">
    <name type="scientific">Portunus trituberculatus</name>
    <name type="common">Swimming crab</name>
    <name type="synonym">Neptunus trituberculatus</name>
    <dbReference type="NCBI Taxonomy" id="210409"/>
    <lineage>
        <taxon>Eukaryota</taxon>
        <taxon>Metazoa</taxon>
        <taxon>Ecdysozoa</taxon>
        <taxon>Arthropoda</taxon>
        <taxon>Crustacea</taxon>
        <taxon>Multicrustacea</taxon>
        <taxon>Malacostraca</taxon>
        <taxon>Eumalacostraca</taxon>
        <taxon>Eucarida</taxon>
        <taxon>Decapoda</taxon>
        <taxon>Pleocyemata</taxon>
        <taxon>Brachyura</taxon>
        <taxon>Eubrachyura</taxon>
        <taxon>Portunoidea</taxon>
        <taxon>Portunidae</taxon>
        <taxon>Portuninae</taxon>
        <taxon>Portunus</taxon>
    </lineage>
</organism>
<proteinExistence type="predicted"/>
<keyword evidence="2" id="KW-1185">Reference proteome</keyword>
<protein>
    <submittedName>
        <fullName evidence="1">Uncharacterized protein</fullName>
    </submittedName>
</protein>
<sequence>MNQRTFQDHEKSLSEKKLSFPHRTMDIWNGLSEEIVIAETSIYCTKI</sequence>
<comment type="caution">
    <text evidence="1">The sequence shown here is derived from an EMBL/GenBank/DDBJ whole genome shotgun (WGS) entry which is preliminary data.</text>
</comment>